<feature type="non-terminal residue" evidence="7">
    <location>
        <position position="1"/>
    </location>
</feature>
<evidence type="ECO:0008006" key="9">
    <source>
        <dbReference type="Google" id="ProtNLM"/>
    </source>
</evidence>
<comment type="catalytic activity">
    <reaction evidence="5">
        <text>L-seryl-[protein] + ATP = O-phospho-L-seryl-[protein] + ADP + H(+)</text>
        <dbReference type="Rhea" id="RHEA:17989"/>
        <dbReference type="Rhea" id="RHEA-COMP:9863"/>
        <dbReference type="Rhea" id="RHEA-COMP:11604"/>
        <dbReference type="ChEBI" id="CHEBI:15378"/>
        <dbReference type="ChEBI" id="CHEBI:29999"/>
        <dbReference type="ChEBI" id="CHEBI:30616"/>
        <dbReference type="ChEBI" id="CHEBI:83421"/>
        <dbReference type="ChEBI" id="CHEBI:456216"/>
        <dbReference type="EC" id="2.7.11.24"/>
    </reaction>
</comment>
<dbReference type="InterPro" id="IPR011009">
    <property type="entry name" value="Kinase-like_dom_sf"/>
</dbReference>
<evidence type="ECO:0000256" key="2">
    <source>
        <dbReference type="ARBA" id="ARBA00022741"/>
    </source>
</evidence>
<dbReference type="Gene3D" id="3.30.200.20">
    <property type="entry name" value="Phosphorylase Kinase, domain 1"/>
    <property type="match status" value="1"/>
</dbReference>
<keyword evidence="2 6" id="KW-0547">Nucleotide-binding</keyword>
<dbReference type="EMBL" id="JAGKQM010000014">
    <property type="protein sequence ID" value="KAH0887324.1"/>
    <property type="molecule type" value="Genomic_DNA"/>
</dbReference>
<protein>
    <recommendedName>
        <fullName evidence="9">Protein kinase domain-containing protein</fullName>
    </recommendedName>
</protein>
<evidence type="ECO:0000256" key="6">
    <source>
        <dbReference type="PROSITE-ProRule" id="PRU10141"/>
    </source>
</evidence>
<comment type="caution">
    <text evidence="7">The sequence shown here is derived from an EMBL/GenBank/DDBJ whole genome shotgun (WGS) entry which is preliminary data.</text>
</comment>
<name>A0ABQ8A462_BRANA</name>
<reference evidence="7 8" key="1">
    <citation type="submission" date="2021-05" db="EMBL/GenBank/DDBJ databases">
        <title>Genome Assembly of Synthetic Allotetraploid Brassica napus Reveals Homoeologous Exchanges between Subgenomes.</title>
        <authorList>
            <person name="Davis J.T."/>
        </authorList>
    </citation>
    <scope>NUCLEOTIDE SEQUENCE [LARGE SCALE GENOMIC DNA]</scope>
    <source>
        <strain evidence="8">cv. Da-Ae</strain>
        <tissue evidence="7">Seedling</tissue>
    </source>
</reference>
<evidence type="ECO:0000256" key="1">
    <source>
        <dbReference type="ARBA" id="ARBA00008832"/>
    </source>
</evidence>
<sequence>TIWRWTSFLTIDANRFKIQEVIGKGNYGVVGSAIDTLTCEKVAIKKIHDIFEHLSDAARILHAEPIVEMKHIMLPPSRREFKFIYVVFGLMESDPSSS</sequence>
<gene>
    <name evidence="7" type="ORF">HID58_063420</name>
</gene>
<dbReference type="SUPFAM" id="SSF56112">
    <property type="entry name" value="Protein kinase-like (PK-like)"/>
    <property type="match status" value="1"/>
</dbReference>
<dbReference type="PROSITE" id="PS00107">
    <property type="entry name" value="PROTEIN_KINASE_ATP"/>
    <property type="match status" value="1"/>
</dbReference>
<accession>A0ABQ8A462</accession>
<comment type="catalytic activity">
    <reaction evidence="4">
        <text>L-threonyl-[protein] + ATP = O-phospho-L-threonyl-[protein] + ADP + H(+)</text>
        <dbReference type="Rhea" id="RHEA:46608"/>
        <dbReference type="Rhea" id="RHEA-COMP:11060"/>
        <dbReference type="Rhea" id="RHEA-COMP:11605"/>
        <dbReference type="ChEBI" id="CHEBI:15378"/>
        <dbReference type="ChEBI" id="CHEBI:30013"/>
        <dbReference type="ChEBI" id="CHEBI:30616"/>
        <dbReference type="ChEBI" id="CHEBI:61977"/>
        <dbReference type="ChEBI" id="CHEBI:456216"/>
        <dbReference type="EC" id="2.7.11.24"/>
    </reaction>
</comment>
<keyword evidence="3 6" id="KW-0067">ATP-binding</keyword>
<evidence type="ECO:0000256" key="3">
    <source>
        <dbReference type="ARBA" id="ARBA00022840"/>
    </source>
</evidence>
<proteinExistence type="inferred from homology"/>
<evidence type="ECO:0000256" key="5">
    <source>
        <dbReference type="ARBA" id="ARBA00048312"/>
    </source>
</evidence>
<evidence type="ECO:0000256" key="4">
    <source>
        <dbReference type="ARBA" id="ARBA00047592"/>
    </source>
</evidence>
<comment type="similarity">
    <text evidence="1">Belongs to the protein kinase superfamily. CMGC Ser/Thr protein kinase family. MAP kinase subfamily.</text>
</comment>
<evidence type="ECO:0000313" key="7">
    <source>
        <dbReference type="EMBL" id="KAH0887324.1"/>
    </source>
</evidence>
<dbReference type="InterPro" id="IPR050117">
    <property type="entry name" value="MAPK"/>
</dbReference>
<evidence type="ECO:0000313" key="8">
    <source>
        <dbReference type="Proteomes" id="UP000824890"/>
    </source>
</evidence>
<dbReference type="PANTHER" id="PTHR24055">
    <property type="entry name" value="MITOGEN-ACTIVATED PROTEIN KINASE"/>
    <property type="match status" value="1"/>
</dbReference>
<keyword evidence="8" id="KW-1185">Reference proteome</keyword>
<feature type="binding site" evidence="6">
    <location>
        <position position="46"/>
    </location>
    <ligand>
        <name>ATP</name>
        <dbReference type="ChEBI" id="CHEBI:30616"/>
    </ligand>
</feature>
<organism evidence="7 8">
    <name type="scientific">Brassica napus</name>
    <name type="common">Rape</name>
    <dbReference type="NCBI Taxonomy" id="3708"/>
    <lineage>
        <taxon>Eukaryota</taxon>
        <taxon>Viridiplantae</taxon>
        <taxon>Streptophyta</taxon>
        <taxon>Embryophyta</taxon>
        <taxon>Tracheophyta</taxon>
        <taxon>Spermatophyta</taxon>
        <taxon>Magnoliopsida</taxon>
        <taxon>eudicotyledons</taxon>
        <taxon>Gunneridae</taxon>
        <taxon>Pentapetalae</taxon>
        <taxon>rosids</taxon>
        <taxon>malvids</taxon>
        <taxon>Brassicales</taxon>
        <taxon>Brassicaceae</taxon>
        <taxon>Brassiceae</taxon>
        <taxon>Brassica</taxon>
    </lineage>
</organism>
<dbReference type="InterPro" id="IPR017441">
    <property type="entry name" value="Protein_kinase_ATP_BS"/>
</dbReference>
<dbReference type="Proteomes" id="UP000824890">
    <property type="component" value="Unassembled WGS sequence"/>
</dbReference>